<evidence type="ECO:0000256" key="2">
    <source>
        <dbReference type="PROSITE-ProRule" id="PRU00169"/>
    </source>
</evidence>
<dbReference type="InterPro" id="IPR001789">
    <property type="entry name" value="Sig_transdc_resp-reg_receiver"/>
</dbReference>
<feature type="modified residue" description="4-aspartylphosphate" evidence="2">
    <location>
        <position position="52"/>
    </location>
</feature>
<evidence type="ECO:0000259" key="3">
    <source>
        <dbReference type="PROSITE" id="PS50110"/>
    </source>
</evidence>
<evidence type="ECO:0000256" key="1">
    <source>
        <dbReference type="ARBA" id="ARBA00022553"/>
    </source>
</evidence>
<dbReference type="InterPro" id="IPR050595">
    <property type="entry name" value="Bact_response_regulator"/>
</dbReference>
<dbReference type="PROSITE" id="PS50110">
    <property type="entry name" value="RESPONSE_REGULATORY"/>
    <property type="match status" value="1"/>
</dbReference>
<comment type="caution">
    <text evidence="4">The sequence shown here is derived from an EMBL/GenBank/DDBJ whole genome shotgun (WGS) entry which is preliminary data.</text>
</comment>
<dbReference type="InterPro" id="IPR011990">
    <property type="entry name" value="TPR-like_helical_dom_sf"/>
</dbReference>
<dbReference type="Proteomes" id="UP000242616">
    <property type="component" value="Unassembled WGS sequence"/>
</dbReference>
<dbReference type="SUPFAM" id="SSF52172">
    <property type="entry name" value="CheY-like"/>
    <property type="match status" value="1"/>
</dbReference>
<feature type="domain" description="Response regulatory" evidence="3">
    <location>
        <begin position="3"/>
        <end position="117"/>
    </location>
</feature>
<dbReference type="RefSeq" id="WP_075666287.1">
    <property type="nucleotide sequence ID" value="NZ_LBFC01000022.1"/>
</dbReference>
<dbReference type="Gene3D" id="1.25.40.10">
    <property type="entry name" value="Tetratricopeptide repeat domain"/>
    <property type="match status" value="1"/>
</dbReference>
<keyword evidence="1 2" id="KW-0597">Phosphoprotein</keyword>
<dbReference type="SMART" id="SM00448">
    <property type="entry name" value="REC"/>
    <property type="match status" value="1"/>
</dbReference>
<dbReference type="Gene3D" id="3.40.50.2300">
    <property type="match status" value="1"/>
</dbReference>
<dbReference type="PANTHER" id="PTHR44591">
    <property type="entry name" value="STRESS RESPONSE REGULATOR PROTEIN 1"/>
    <property type="match status" value="1"/>
</dbReference>
<name>A0ABX3IFM6_9BACT</name>
<dbReference type="SUPFAM" id="SSF48452">
    <property type="entry name" value="TPR-like"/>
    <property type="match status" value="1"/>
</dbReference>
<sequence length="196" mass="22923">MRKILIIDDERNVRLLIEKFLDEYEIDSLISVEEALKKIVENKVKYDLIITDLKLPGKSGLELIRELRNNAYECPILVVSAYVKPEILSEIFKYDKVDFLSKPFTKDELTKKVKSLIEEQKDSFDKALRNANKYLELGELNKAEKMIKQMFYILPSSPIPHYLMYELLKKRGNISLAEKHLKAAKALDEEENNEKN</sequence>
<keyword evidence="4" id="KW-0418">Kinase</keyword>
<dbReference type="EMBL" id="LBFC01000022">
    <property type="protein sequence ID" value="ONN26625.1"/>
    <property type="molecule type" value="Genomic_DNA"/>
</dbReference>
<proteinExistence type="predicted"/>
<evidence type="ECO:0000313" key="4">
    <source>
        <dbReference type="EMBL" id="ONN26625.1"/>
    </source>
</evidence>
<dbReference type="CDD" id="cd00156">
    <property type="entry name" value="REC"/>
    <property type="match status" value="1"/>
</dbReference>
<accession>A0ABX3IFM6</accession>
<dbReference type="Pfam" id="PF00072">
    <property type="entry name" value="Response_reg"/>
    <property type="match status" value="1"/>
</dbReference>
<keyword evidence="5" id="KW-1185">Reference proteome</keyword>
<dbReference type="GO" id="GO:0016301">
    <property type="term" value="F:kinase activity"/>
    <property type="evidence" value="ECO:0007669"/>
    <property type="project" value="UniProtKB-KW"/>
</dbReference>
<protein>
    <submittedName>
        <fullName evidence="4">Histidine kinase</fullName>
    </submittedName>
</protein>
<dbReference type="PANTHER" id="PTHR44591:SF3">
    <property type="entry name" value="RESPONSE REGULATORY DOMAIN-CONTAINING PROTEIN"/>
    <property type="match status" value="1"/>
</dbReference>
<reference evidence="4 5" key="1">
    <citation type="submission" date="2015-06" db="EMBL/GenBank/DDBJ databases">
        <title>Genome sequencing of Thermotogales isolates from hydrothermal vents.</title>
        <authorList>
            <person name="Haverkamp T.H."/>
            <person name="Kublanov I.V."/>
            <person name="Nesbo C.L."/>
        </authorList>
    </citation>
    <scope>NUCLEOTIDE SEQUENCE [LARGE SCALE GENOMIC DNA]</scope>
    <source>
        <strain evidence="5">ik275mar</strain>
    </source>
</reference>
<evidence type="ECO:0000313" key="5">
    <source>
        <dbReference type="Proteomes" id="UP000242616"/>
    </source>
</evidence>
<dbReference type="InterPro" id="IPR011006">
    <property type="entry name" value="CheY-like_superfamily"/>
</dbReference>
<organism evidence="4 5">
    <name type="scientific">Thermosipho affectus</name>
    <dbReference type="NCBI Taxonomy" id="660294"/>
    <lineage>
        <taxon>Bacteria</taxon>
        <taxon>Thermotogati</taxon>
        <taxon>Thermotogota</taxon>
        <taxon>Thermotogae</taxon>
        <taxon>Thermotogales</taxon>
        <taxon>Fervidobacteriaceae</taxon>
        <taxon>Thermosipho</taxon>
    </lineage>
</organism>
<gene>
    <name evidence="4" type="ORF">XJ44_07035</name>
</gene>
<keyword evidence="4" id="KW-0808">Transferase</keyword>